<dbReference type="VEuPathDB" id="VectorBase:GAUT029233"/>
<keyword evidence="3" id="KW-1185">Reference proteome</keyword>
<evidence type="ECO:0000313" key="2">
    <source>
        <dbReference type="EnsemblMetazoa" id="GAUT029233-PA"/>
    </source>
</evidence>
<evidence type="ECO:0000256" key="1">
    <source>
        <dbReference type="SAM" id="MobiDB-lite"/>
    </source>
</evidence>
<feature type="region of interest" description="Disordered" evidence="1">
    <location>
        <begin position="97"/>
        <end position="130"/>
    </location>
</feature>
<dbReference type="AlphaFoldDB" id="A0A1A9V8H6"/>
<reference evidence="2" key="1">
    <citation type="submission" date="2020-05" db="UniProtKB">
        <authorList>
            <consortium name="EnsemblMetazoa"/>
        </authorList>
    </citation>
    <scope>IDENTIFICATION</scope>
    <source>
        <strain evidence="2">TTRI</strain>
    </source>
</reference>
<evidence type="ECO:0000313" key="3">
    <source>
        <dbReference type="Proteomes" id="UP000078200"/>
    </source>
</evidence>
<protein>
    <submittedName>
        <fullName evidence="2">Uncharacterized protein</fullName>
    </submittedName>
</protein>
<proteinExistence type="predicted"/>
<feature type="compositionally biased region" description="Basic and acidic residues" evidence="1">
    <location>
        <begin position="109"/>
        <end position="120"/>
    </location>
</feature>
<dbReference type="Proteomes" id="UP000078200">
    <property type="component" value="Unassembled WGS sequence"/>
</dbReference>
<sequence>MIHYVCIQYSPRVPGNNQLSFGWTYSEPICRGPRQILPHHTRVSQDILSSQQFSPTSHVSQFSPTSHCGIDAGQNCWNIETLTRVALRRRCELLVPSSLSSFPRPPPVPREEKEKSEDGTSHITGIYHCG</sequence>
<dbReference type="EnsemblMetazoa" id="GAUT029233-RA">
    <property type="protein sequence ID" value="GAUT029233-PA"/>
    <property type="gene ID" value="GAUT029233"/>
</dbReference>
<accession>A0A1A9V8H6</accession>
<name>A0A1A9V8H6_GLOAU</name>
<organism evidence="2 3">
    <name type="scientific">Glossina austeni</name>
    <name type="common">Savannah tsetse fly</name>
    <dbReference type="NCBI Taxonomy" id="7395"/>
    <lineage>
        <taxon>Eukaryota</taxon>
        <taxon>Metazoa</taxon>
        <taxon>Ecdysozoa</taxon>
        <taxon>Arthropoda</taxon>
        <taxon>Hexapoda</taxon>
        <taxon>Insecta</taxon>
        <taxon>Pterygota</taxon>
        <taxon>Neoptera</taxon>
        <taxon>Endopterygota</taxon>
        <taxon>Diptera</taxon>
        <taxon>Brachycera</taxon>
        <taxon>Muscomorpha</taxon>
        <taxon>Hippoboscoidea</taxon>
        <taxon>Glossinidae</taxon>
        <taxon>Glossina</taxon>
    </lineage>
</organism>